<evidence type="ECO:0000313" key="2">
    <source>
        <dbReference type="EMBL" id="TWG24369.1"/>
    </source>
</evidence>
<feature type="transmembrane region" description="Helical" evidence="1">
    <location>
        <begin position="43"/>
        <end position="66"/>
    </location>
</feature>
<evidence type="ECO:0000313" key="3">
    <source>
        <dbReference type="Proteomes" id="UP000320239"/>
    </source>
</evidence>
<gene>
    <name evidence="2" type="ORF">FHX34_102925</name>
</gene>
<dbReference type="OrthoDB" id="3539663at2"/>
<keyword evidence="1" id="KW-1133">Transmembrane helix</keyword>
<proteinExistence type="predicted"/>
<keyword evidence="3" id="KW-1185">Reference proteome</keyword>
<dbReference type="RefSeq" id="WP_122977493.1">
    <property type="nucleotide sequence ID" value="NZ_BOMX01000075.1"/>
</dbReference>
<name>A0A561WKH2_ACTTI</name>
<feature type="transmembrane region" description="Helical" evidence="1">
    <location>
        <begin position="113"/>
        <end position="132"/>
    </location>
</feature>
<feature type="transmembrane region" description="Helical" evidence="1">
    <location>
        <begin position="73"/>
        <end position="93"/>
    </location>
</feature>
<dbReference type="AlphaFoldDB" id="A0A561WKH2"/>
<dbReference type="Proteomes" id="UP000320239">
    <property type="component" value="Unassembled WGS sequence"/>
</dbReference>
<keyword evidence="1" id="KW-0472">Membrane</keyword>
<evidence type="ECO:0000256" key="1">
    <source>
        <dbReference type="SAM" id="Phobius"/>
    </source>
</evidence>
<reference evidence="2 3" key="1">
    <citation type="submission" date="2019-06" db="EMBL/GenBank/DDBJ databases">
        <title>Sequencing the genomes of 1000 actinobacteria strains.</title>
        <authorList>
            <person name="Klenk H.-P."/>
        </authorList>
    </citation>
    <scope>NUCLEOTIDE SEQUENCE [LARGE SCALE GENOMIC DNA]</scope>
    <source>
        <strain evidence="2 3">DSM 43866</strain>
    </source>
</reference>
<accession>A0A561WKH2</accession>
<organism evidence="2 3">
    <name type="scientific">Actinoplanes teichomyceticus</name>
    <dbReference type="NCBI Taxonomy" id="1867"/>
    <lineage>
        <taxon>Bacteria</taxon>
        <taxon>Bacillati</taxon>
        <taxon>Actinomycetota</taxon>
        <taxon>Actinomycetes</taxon>
        <taxon>Micromonosporales</taxon>
        <taxon>Micromonosporaceae</taxon>
        <taxon>Actinoplanes</taxon>
    </lineage>
</organism>
<sequence>MSSNPATVRRTALAAPALLLLHGILRLADGPDGHPGSGPLRDVGHLAFFAGMVLFGLLAVALPGMVPVTARRLATVATVAAVIGVACFLWGIAGDLSTGFRSAAPLPAALQTAGPMLFALGVLILFGLLVAARRLPARTPLLFGAGVAAITVEPDLLPIAALVLLAALAPLRRTGRPVVLRPVLATGRH</sequence>
<dbReference type="EMBL" id="VIWY01000002">
    <property type="protein sequence ID" value="TWG24369.1"/>
    <property type="molecule type" value="Genomic_DNA"/>
</dbReference>
<comment type="caution">
    <text evidence="2">The sequence shown here is derived from an EMBL/GenBank/DDBJ whole genome shotgun (WGS) entry which is preliminary data.</text>
</comment>
<keyword evidence="1" id="KW-0812">Transmembrane</keyword>
<protein>
    <submittedName>
        <fullName evidence="2">Uncharacterized protein</fullName>
    </submittedName>
</protein>
<feature type="transmembrane region" description="Helical" evidence="1">
    <location>
        <begin position="141"/>
        <end position="169"/>
    </location>
</feature>